<dbReference type="GO" id="GO:0016051">
    <property type="term" value="P:carbohydrate biosynthetic process"/>
    <property type="evidence" value="ECO:0007669"/>
    <property type="project" value="InterPro"/>
</dbReference>
<dbReference type="PANTHER" id="PTHR42966:SF3">
    <property type="entry name" value="BLR5971 PROTEIN"/>
    <property type="match status" value="1"/>
</dbReference>
<comment type="caution">
    <text evidence="2">The sequence shown here is derived from an EMBL/GenBank/DDBJ whole genome shotgun (WGS) entry which is preliminary data.</text>
</comment>
<feature type="domain" description="PseI/NeuA/B-like" evidence="1">
    <location>
        <begin position="29"/>
        <end position="265"/>
    </location>
</feature>
<organism evidence="2">
    <name type="scientific">marine sediment metagenome</name>
    <dbReference type="NCBI Taxonomy" id="412755"/>
    <lineage>
        <taxon>unclassified sequences</taxon>
        <taxon>metagenomes</taxon>
        <taxon>ecological metagenomes</taxon>
    </lineage>
</organism>
<name>A0A0F9WUQ9_9ZZZZ</name>
<gene>
    <name evidence="2" type="ORF">LCGC14_0232090</name>
</gene>
<dbReference type="EMBL" id="LAZR01000113">
    <property type="protein sequence ID" value="KKN90096.1"/>
    <property type="molecule type" value="Genomic_DNA"/>
</dbReference>
<dbReference type="InterPro" id="IPR051690">
    <property type="entry name" value="PseI-like"/>
</dbReference>
<dbReference type="GO" id="GO:0047444">
    <property type="term" value="F:N-acylneuraminate-9-phosphate synthase activity"/>
    <property type="evidence" value="ECO:0007669"/>
    <property type="project" value="TreeGrafter"/>
</dbReference>
<protein>
    <recommendedName>
        <fullName evidence="1">PseI/NeuA/B-like domain-containing protein</fullName>
    </recommendedName>
</protein>
<accession>A0A0F9WUQ9</accession>
<dbReference type="PANTHER" id="PTHR42966">
    <property type="entry name" value="N-ACETYLNEURAMINATE SYNTHASE"/>
    <property type="match status" value="1"/>
</dbReference>
<dbReference type="AlphaFoldDB" id="A0A0F9WUQ9"/>
<evidence type="ECO:0000313" key="2">
    <source>
        <dbReference type="EMBL" id="KKN90096.1"/>
    </source>
</evidence>
<dbReference type="SUPFAM" id="SSF51569">
    <property type="entry name" value="Aldolase"/>
    <property type="match status" value="1"/>
</dbReference>
<proteinExistence type="predicted"/>
<dbReference type="InterPro" id="IPR013132">
    <property type="entry name" value="PseI/NeuA/B-like_N"/>
</dbReference>
<dbReference type="Pfam" id="PF03102">
    <property type="entry name" value="NeuB"/>
    <property type="match status" value="1"/>
</dbReference>
<sequence length="288" mass="32456">MFRIPANRCFMVAEIGINHNSDLDIAFKLIKKAKEAGFDCVKFQKRTVDVVYGKEELDKPRESPWGTTNREQKMALELSRDDYDEINSYCAFHDILWTASPWDEESVDFLMQYDPPYIKIASACLTDAGLLRRAAETEKPLFLSTGMTTLDMIYHAMEVITNAGGEVGLIYHCTSTYPCAPEDINLLGIKTLMEAFPRIPIGYSGHEPGLPPSVMAAALGARSIERHITLQRSMYGSDQAASLDPEGFRRLVRDVRLWEAVRGDGILRICESEKAVEKKLRRKNNLGN</sequence>
<dbReference type="InterPro" id="IPR013785">
    <property type="entry name" value="Aldolase_TIM"/>
</dbReference>
<reference evidence="2" key="1">
    <citation type="journal article" date="2015" name="Nature">
        <title>Complex archaea that bridge the gap between prokaryotes and eukaryotes.</title>
        <authorList>
            <person name="Spang A."/>
            <person name="Saw J.H."/>
            <person name="Jorgensen S.L."/>
            <person name="Zaremba-Niedzwiedzka K."/>
            <person name="Martijn J."/>
            <person name="Lind A.E."/>
            <person name="van Eijk R."/>
            <person name="Schleper C."/>
            <person name="Guy L."/>
            <person name="Ettema T.J."/>
        </authorList>
    </citation>
    <scope>NUCLEOTIDE SEQUENCE</scope>
</reference>
<dbReference type="Gene3D" id="3.20.20.70">
    <property type="entry name" value="Aldolase class I"/>
    <property type="match status" value="1"/>
</dbReference>
<evidence type="ECO:0000259" key="1">
    <source>
        <dbReference type="Pfam" id="PF03102"/>
    </source>
</evidence>